<dbReference type="Proteomes" id="UP000236630">
    <property type="component" value="Unassembled WGS sequence"/>
</dbReference>
<gene>
    <name evidence="1" type="ORF">CUMW_288800</name>
</gene>
<sequence length="64" mass="7297">MLRRQQSLRSSPIVLQRMYLYAKIDMEIETRMKMKWIGLYSSTEDGGTSTALSWTALGINLAAL</sequence>
<organism evidence="1 2">
    <name type="scientific">Citrus unshiu</name>
    <name type="common">Satsuma mandarin</name>
    <name type="synonym">Citrus nobilis var. unshiu</name>
    <dbReference type="NCBI Taxonomy" id="55188"/>
    <lineage>
        <taxon>Eukaryota</taxon>
        <taxon>Viridiplantae</taxon>
        <taxon>Streptophyta</taxon>
        <taxon>Embryophyta</taxon>
        <taxon>Tracheophyta</taxon>
        <taxon>Spermatophyta</taxon>
        <taxon>Magnoliopsida</taxon>
        <taxon>eudicotyledons</taxon>
        <taxon>Gunneridae</taxon>
        <taxon>Pentapetalae</taxon>
        <taxon>rosids</taxon>
        <taxon>malvids</taxon>
        <taxon>Sapindales</taxon>
        <taxon>Rutaceae</taxon>
        <taxon>Aurantioideae</taxon>
        <taxon>Citrus</taxon>
    </lineage>
</organism>
<keyword evidence="2" id="KW-1185">Reference proteome</keyword>
<protein>
    <submittedName>
        <fullName evidence="1">Uncharacterized protein</fullName>
    </submittedName>
</protein>
<proteinExistence type="predicted"/>
<reference evidence="1 2" key="1">
    <citation type="journal article" date="2017" name="Front. Genet.">
        <title>Draft sequencing of the heterozygous diploid genome of Satsuma (Citrus unshiu Marc.) using a hybrid assembly approach.</title>
        <authorList>
            <person name="Shimizu T."/>
            <person name="Tanizawa Y."/>
            <person name="Mochizuki T."/>
            <person name="Nagasaki H."/>
            <person name="Yoshioka T."/>
            <person name="Toyoda A."/>
            <person name="Fujiyama A."/>
            <person name="Kaminuma E."/>
            <person name="Nakamura Y."/>
        </authorList>
    </citation>
    <scope>NUCLEOTIDE SEQUENCE [LARGE SCALE GENOMIC DNA]</scope>
    <source>
        <strain evidence="2">cv. Miyagawa wase</strain>
    </source>
</reference>
<comment type="caution">
    <text evidence="1">The sequence shown here is derived from an EMBL/GenBank/DDBJ whole genome shotgun (WGS) entry which is preliminary data.</text>
</comment>
<dbReference type="AlphaFoldDB" id="A0A2H5QY24"/>
<accession>A0A2H5QY24</accession>
<dbReference type="EMBL" id="BDQV01011432">
    <property type="protein sequence ID" value="GAY69521.1"/>
    <property type="molecule type" value="Genomic_DNA"/>
</dbReference>
<evidence type="ECO:0000313" key="2">
    <source>
        <dbReference type="Proteomes" id="UP000236630"/>
    </source>
</evidence>
<name>A0A2H5QY24_CITUN</name>
<evidence type="ECO:0000313" key="1">
    <source>
        <dbReference type="EMBL" id="GAY69521.1"/>
    </source>
</evidence>